<keyword evidence="4" id="KW-1185">Reference proteome</keyword>
<feature type="non-terminal residue" evidence="3">
    <location>
        <position position="1"/>
    </location>
</feature>
<evidence type="ECO:0000256" key="1">
    <source>
        <dbReference type="SAM" id="Coils"/>
    </source>
</evidence>
<feature type="region of interest" description="Disordered" evidence="2">
    <location>
        <begin position="1"/>
        <end position="47"/>
    </location>
</feature>
<dbReference type="EMBL" id="CAUYUJ010006658">
    <property type="protein sequence ID" value="CAK0818131.1"/>
    <property type="molecule type" value="Genomic_DNA"/>
</dbReference>
<reference evidence="3" key="1">
    <citation type="submission" date="2023-10" db="EMBL/GenBank/DDBJ databases">
        <authorList>
            <person name="Chen Y."/>
            <person name="Shah S."/>
            <person name="Dougan E. K."/>
            <person name="Thang M."/>
            <person name="Chan C."/>
        </authorList>
    </citation>
    <scope>NUCLEOTIDE SEQUENCE [LARGE SCALE GENOMIC DNA]</scope>
</reference>
<dbReference type="Proteomes" id="UP001189429">
    <property type="component" value="Unassembled WGS sequence"/>
</dbReference>
<proteinExistence type="predicted"/>
<evidence type="ECO:0000256" key="2">
    <source>
        <dbReference type="SAM" id="MobiDB-lite"/>
    </source>
</evidence>
<feature type="compositionally biased region" description="Basic and acidic residues" evidence="2">
    <location>
        <begin position="33"/>
        <end position="42"/>
    </location>
</feature>
<organism evidence="3 4">
    <name type="scientific">Prorocentrum cordatum</name>
    <dbReference type="NCBI Taxonomy" id="2364126"/>
    <lineage>
        <taxon>Eukaryota</taxon>
        <taxon>Sar</taxon>
        <taxon>Alveolata</taxon>
        <taxon>Dinophyceae</taxon>
        <taxon>Prorocentrales</taxon>
        <taxon>Prorocentraceae</taxon>
        <taxon>Prorocentrum</taxon>
    </lineage>
</organism>
<feature type="coiled-coil region" evidence="1">
    <location>
        <begin position="69"/>
        <end position="96"/>
    </location>
</feature>
<keyword evidence="1" id="KW-0175">Coiled coil</keyword>
<feature type="compositionally biased region" description="Basic and acidic residues" evidence="2">
    <location>
        <begin position="1"/>
        <end position="20"/>
    </location>
</feature>
<evidence type="ECO:0000313" key="3">
    <source>
        <dbReference type="EMBL" id="CAK0818131.1"/>
    </source>
</evidence>
<gene>
    <name evidence="3" type="ORF">PCOR1329_LOCUS20500</name>
</gene>
<name>A0ABN9RGE3_9DINO</name>
<accession>A0ABN9RGE3</accession>
<comment type="caution">
    <text evidence="3">The sequence shown here is derived from an EMBL/GenBank/DDBJ whole genome shotgun (WGS) entry which is preliminary data.</text>
</comment>
<protein>
    <submittedName>
        <fullName evidence="3">Uncharacterized protein</fullName>
    </submittedName>
</protein>
<evidence type="ECO:0000313" key="4">
    <source>
        <dbReference type="Proteomes" id="UP001189429"/>
    </source>
</evidence>
<sequence length="254" mass="27749">PDRSARVPGPEKGENARCEKIATPGSQGRAPKLGHEEPRRLEPAPCAPRGPRAAAMLGLVLDHAGWEARAVARLRAAQAEQAAAAQQEQLRVAQYQRQAELAGCALDPDVAELADSFDIEDALARQLDCAVRGRPDLESTLLTLWDHLEGADDPREELKQQVGRLFRGDFVVQASDHAAVVAFCKKYELDETATKYLAEALAVRERDFEASTKRDLEKLAVHMEHSSRALQAHLHEAEGAQGGLQHRCGVALLH</sequence>